<dbReference type="Gene3D" id="1.10.10.10">
    <property type="entry name" value="Winged helix-like DNA-binding domain superfamily/Winged helix DNA-binding domain"/>
    <property type="match status" value="1"/>
</dbReference>
<dbReference type="OrthoDB" id="3176554at2"/>
<accession>K6V6G1</accession>
<reference evidence="7 8" key="1">
    <citation type="submission" date="2012-08" db="EMBL/GenBank/DDBJ databases">
        <title>Whole genome shotgun sequence of Gordonia rhizosphera NBRC 16068.</title>
        <authorList>
            <person name="Takarada H."/>
            <person name="Isaki S."/>
            <person name="Hosoyama A."/>
            <person name="Tsuchikane K."/>
            <person name="Katsumata H."/>
            <person name="Baba S."/>
            <person name="Ohji S."/>
            <person name="Yamazaki S."/>
            <person name="Fujita N."/>
        </authorList>
    </citation>
    <scope>NUCLEOTIDE SEQUENCE [LARGE SCALE GENOMIC DNA]</scope>
    <source>
        <strain evidence="7 8">NBRC 16068</strain>
    </source>
</reference>
<dbReference type="Pfam" id="PF00126">
    <property type="entry name" value="HTH_1"/>
    <property type="match status" value="1"/>
</dbReference>
<name>K6V6G1_9ACTN</name>
<keyword evidence="2" id="KW-0805">Transcription regulation</keyword>
<gene>
    <name evidence="7" type="ORF">GORHZ_148_00160</name>
</gene>
<dbReference type="Pfam" id="PF03466">
    <property type="entry name" value="LysR_substrate"/>
    <property type="match status" value="1"/>
</dbReference>
<dbReference type="InterPro" id="IPR000847">
    <property type="entry name" value="LysR_HTH_N"/>
</dbReference>
<dbReference type="PANTHER" id="PTHR30346">
    <property type="entry name" value="TRANSCRIPTIONAL DUAL REGULATOR HCAR-RELATED"/>
    <property type="match status" value="1"/>
</dbReference>
<evidence type="ECO:0000256" key="5">
    <source>
        <dbReference type="ARBA" id="ARBA00023163"/>
    </source>
</evidence>
<keyword evidence="4" id="KW-0010">Activator</keyword>
<dbReference type="GO" id="GO:0003700">
    <property type="term" value="F:DNA-binding transcription factor activity"/>
    <property type="evidence" value="ECO:0007669"/>
    <property type="project" value="InterPro"/>
</dbReference>
<evidence type="ECO:0000256" key="2">
    <source>
        <dbReference type="ARBA" id="ARBA00023015"/>
    </source>
</evidence>
<dbReference type="eggNOG" id="COG0583">
    <property type="taxonomic scope" value="Bacteria"/>
</dbReference>
<comment type="caution">
    <text evidence="7">The sequence shown here is derived from an EMBL/GenBank/DDBJ whole genome shotgun (WGS) entry which is preliminary data.</text>
</comment>
<dbReference type="GO" id="GO:0003677">
    <property type="term" value="F:DNA binding"/>
    <property type="evidence" value="ECO:0007669"/>
    <property type="project" value="UniProtKB-KW"/>
</dbReference>
<dbReference type="AlphaFoldDB" id="K6V6G1"/>
<keyword evidence="3" id="KW-0238">DNA-binding</keyword>
<dbReference type="SUPFAM" id="SSF46785">
    <property type="entry name" value="Winged helix' DNA-binding domain"/>
    <property type="match status" value="1"/>
</dbReference>
<dbReference type="PROSITE" id="PS50931">
    <property type="entry name" value="HTH_LYSR"/>
    <property type="match status" value="1"/>
</dbReference>
<dbReference type="InterPro" id="IPR036388">
    <property type="entry name" value="WH-like_DNA-bd_sf"/>
</dbReference>
<protein>
    <submittedName>
        <fullName evidence="7">Putative LysR family transcriptional regulator</fullName>
    </submittedName>
</protein>
<dbReference type="InterPro" id="IPR036390">
    <property type="entry name" value="WH_DNA-bd_sf"/>
</dbReference>
<dbReference type="CDD" id="cd08414">
    <property type="entry name" value="PBP2_LTTR_aromatics_like"/>
    <property type="match status" value="1"/>
</dbReference>
<evidence type="ECO:0000313" key="7">
    <source>
        <dbReference type="EMBL" id="GAB91793.1"/>
    </source>
</evidence>
<evidence type="ECO:0000256" key="3">
    <source>
        <dbReference type="ARBA" id="ARBA00023125"/>
    </source>
</evidence>
<dbReference type="EMBL" id="BAHC01000148">
    <property type="protein sequence ID" value="GAB91793.1"/>
    <property type="molecule type" value="Genomic_DNA"/>
</dbReference>
<comment type="similarity">
    <text evidence="1">Belongs to the LysR transcriptional regulatory family.</text>
</comment>
<keyword evidence="8" id="KW-1185">Reference proteome</keyword>
<evidence type="ECO:0000256" key="1">
    <source>
        <dbReference type="ARBA" id="ARBA00009437"/>
    </source>
</evidence>
<dbReference type="PANTHER" id="PTHR30346:SF0">
    <property type="entry name" value="HCA OPERON TRANSCRIPTIONAL ACTIVATOR HCAR"/>
    <property type="match status" value="1"/>
</dbReference>
<dbReference type="RefSeq" id="WP_006335664.1">
    <property type="nucleotide sequence ID" value="NZ_BAHC01000148.1"/>
</dbReference>
<dbReference type="Gene3D" id="3.40.190.10">
    <property type="entry name" value="Periplasmic binding protein-like II"/>
    <property type="match status" value="2"/>
</dbReference>
<dbReference type="GO" id="GO:0032993">
    <property type="term" value="C:protein-DNA complex"/>
    <property type="evidence" value="ECO:0007669"/>
    <property type="project" value="TreeGrafter"/>
</dbReference>
<keyword evidence="5" id="KW-0804">Transcription</keyword>
<sequence>MDINPRTLRYFLAVAEERHFRRAAERLYITSPALSQQIRQLESSLGVELFRRTSRSVDLTAHGIELMSLARAAVDANDAIVAWAENSTPSRARLRVGFMSTAAGDLTQRILQAARTQPLRLDIELHHLDWADQTRAVLDSRVDASFVREPATVEGLRFTTVLAEDRVAMLPSAHPLAHEDSIQFSDIADERFMPSATGTPEWVDYWLVNPRPDGRPILRGPAISSVEEMLENCAGGRGIAITAESVSKFYAHPQVRFVTVRDLSPNHVLLAVRNDDTREAVKNLEQLVSEIATSA</sequence>
<dbReference type="STRING" id="1108045.GORHZ_148_00160"/>
<evidence type="ECO:0000256" key="4">
    <source>
        <dbReference type="ARBA" id="ARBA00023159"/>
    </source>
</evidence>
<evidence type="ECO:0000259" key="6">
    <source>
        <dbReference type="PROSITE" id="PS50931"/>
    </source>
</evidence>
<proteinExistence type="inferred from homology"/>
<dbReference type="PRINTS" id="PR00039">
    <property type="entry name" value="HTHLYSR"/>
</dbReference>
<dbReference type="Proteomes" id="UP000008363">
    <property type="component" value="Unassembled WGS sequence"/>
</dbReference>
<dbReference type="SUPFAM" id="SSF53850">
    <property type="entry name" value="Periplasmic binding protein-like II"/>
    <property type="match status" value="1"/>
</dbReference>
<feature type="domain" description="HTH lysR-type" evidence="6">
    <location>
        <begin position="3"/>
        <end position="60"/>
    </location>
</feature>
<dbReference type="FunFam" id="1.10.10.10:FF:000001">
    <property type="entry name" value="LysR family transcriptional regulator"/>
    <property type="match status" value="1"/>
</dbReference>
<dbReference type="InterPro" id="IPR005119">
    <property type="entry name" value="LysR_subst-bd"/>
</dbReference>
<evidence type="ECO:0000313" key="8">
    <source>
        <dbReference type="Proteomes" id="UP000008363"/>
    </source>
</evidence>
<organism evidence="7 8">
    <name type="scientific">Gordonia rhizosphera NBRC 16068</name>
    <dbReference type="NCBI Taxonomy" id="1108045"/>
    <lineage>
        <taxon>Bacteria</taxon>
        <taxon>Bacillati</taxon>
        <taxon>Actinomycetota</taxon>
        <taxon>Actinomycetes</taxon>
        <taxon>Mycobacteriales</taxon>
        <taxon>Gordoniaceae</taxon>
        <taxon>Gordonia</taxon>
    </lineage>
</organism>